<evidence type="ECO:0000256" key="8">
    <source>
        <dbReference type="ARBA" id="ARBA00034078"/>
    </source>
</evidence>
<sequence>MSQNHSSFQVTLVNPKHKLNKTIKVASDEYILDIAESQGIKHPCSCRAASCFDCLGKVISGKVEQTEKAESFLKPDELDQGYVLLCACSPTSDCTILTHQEEEYLV</sequence>
<keyword evidence="6" id="KW-0408">Iron</keyword>
<evidence type="ECO:0000256" key="5">
    <source>
        <dbReference type="ARBA" id="ARBA00022982"/>
    </source>
</evidence>
<dbReference type="SUPFAM" id="SSF54292">
    <property type="entry name" value="2Fe-2S ferredoxin-like"/>
    <property type="match status" value="1"/>
</dbReference>
<dbReference type="PANTHER" id="PTHR43112:SF3">
    <property type="entry name" value="FERREDOXIN-2, CHLOROPLASTIC"/>
    <property type="match status" value="1"/>
</dbReference>
<proteinExistence type="inferred from homology"/>
<dbReference type="STRING" id="43989.cce_2106"/>
<dbReference type="GO" id="GO:0046872">
    <property type="term" value="F:metal ion binding"/>
    <property type="evidence" value="ECO:0007669"/>
    <property type="project" value="UniProtKB-KW"/>
</dbReference>
<evidence type="ECO:0000256" key="4">
    <source>
        <dbReference type="ARBA" id="ARBA00022723"/>
    </source>
</evidence>
<feature type="domain" description="2Fe-2S ferredoxin-type" evidence="9">
    <location>
        <begin position="8"/>
        <end position="102"/>
    </location>
</feature>
<evidence type="ECO:0000256" key="3">
    <source>
        <dbReference type="ARBA" id="ARBA00022714"/>
    </source>
</evidence>
<dbReference type="NCBIfam" id="TIGR02008">
    <property type="entry name" value="fdx_plant"/>
    <property type="match status" value="1"/>
</dbReference>
<dbReference type="OrthoDB" id="462043at2"/>
<evidence type="ECO:0000256" key="2">
    <source>
        <dbReference type="ARBA" id="ARBA00022448"/>
    </source>
</evidence>
<dbReference type="Pfam" id="PF00111">
    <property type="entry name" value="Fer2"/>
    <property type="match status" value="1"/>
</dbReference>
<evidence type="ECO:0000313" key="11">
    <source>
        <dbReference type="Proteomes" id="UP000001203"/>
    </source>
</evidence>
<keyword evidence="3" id="KW-0001">2Fe-2S</keyword>
<dbReference type="InterPro" id="IPR012675">
    <property type="entry name" value="Beta-grasp_dom_sf"/>
</dbReference>
<protein>
    <submittedName>
        <fullName evidence="10">Probable ferredoxin</fullName>
    </submittedName>
</protein>
<dbReference type="EMBL" id="CP000806">
    <property type="protein sequence ID" value="ACB51456.1"/>
    <property type="molecule type" value="Genomic_DNA"/>
</dbReference>
<dbReference type="InterPro" id="IPR036010">
    <property type="entry name" value="2Fe-2S_ferredoxin-like_sf"/>
</dbReference>
<dbReference type="HOGENOM" id="CLU_082632_7_3_3"/>
<dbReference type="AlphaFoldDB" id="B1WNM7"/>
<dbReference type="CDD" id="cd00207">
    <property type="entry name" value="fer2"/>
    <property type="match status" value="1"/>
</dbReference>
<keyword evidence="11" id="KW-1185">Reference proteome</keyword>
<reference evidence="10 11" key="1">
    <citation type="journal article" date="2008" name="Proc. Natl. Acad. Sci. U.S.A.">
        <title>The genome of Cyanothece 51142, a unicellular diazotrophic cyanobacterium important in the marine nitrogen cycle.</title>
        <authorList>
            <person name="Welsh E.A."/>
            <person name="Liberton M."/>
            <person name="Stoeckel J."/>
            <person name="Loh T."/>
            <person name="Elvitigala T."/>
            <person name="Wang C."/>
            <person name="Wollam A."/>
            <person name="Fulton R.S."/>
            <person name="Clifton S.W."/>
            <person name="Jacobs J.M."/>
            <person name="Aurora R."/>
            <person name="Ghosh B.K."/>
            <person name="Sherman L.A."/>
            <person name="Smith R.D."/>
            <person name="Wilson R.K."/>
            <person name="Pakrasi H.B."/>
        </authorList>
    </citation>
    <scope>NUCLEOTIDE SEQUENCE [LARGE SCALE GENOMIC DNA]</scope>
    <source>
        <strain evidence="11">ATCC 51142 / BH68</strain>
    </source>
</reference>
<evidence type="ECO:0000256" key="7">
    <source>
        <dbReference type="ARBA" id="ARBA00023014"/>
    </source>
</evidence>
<dbReference type="GO" id="GO:0022900">
    <property type="term" value="P:electron transport chain"/>
    <property type="evidence" value="ECO:0007669"/>
    <property type="project" value="InterPro"/>
</dbReference>
<accession>B1WNM7</accession>
<dbReference type="Proteomes" id="UP000001203">
    <property type="component" value="Chromosome circular"/>
</dbReference>
<dbReference type="InterPro" id="IPR010241">
    <property type="entry name" value="Fd_pln"/>
</dbReference>
<dbReference type="PANTHER" id="PTHR43112">
    <property type="entry name" value="FERREDOXIN"/>
    <property type="match status" value="1"/>
</dbReference>
<comment type="cofactor">
    <cofactor evidence="8">
        <name>[2Fe-2S] cluster</name>
        <dbReference type="ChEBI" id="CHEBI:190135"/>
    </cofactor>
</comment>
<dbReference type="Gene3D" id="3.10.20.30">
    <property type="match status" value="1"/>
</dbReference>
<organism evidence="10 11">
    <name type="scientific">Crocosphaera subtropica (strain ATCC 51142 / BH68)</name>
    <name type="common">Cyanothece sp. (strain ATCC 51142)</name>
    <dbReference type="NCBI Taxonomy" id="43989"/>
    <lineage>
        <taxon>Bacteria</taxon>
        <taxon>Bacillati</taxon>
        <taxon>Cyanobacteriota</taxon>
        <taxon>Cyanophyceae</taxon>
        <taxon>Oscillatoriophycideae</taxon>
        <taxon>Chroococcales</taxon>
        <taxon>Aphanothecaceae</taxon>
        <taxon>Crocosphaera</taxon>
        <taxon>Crocosphaera subtropica</taxon>
    </lineage>
</organism>
<evidence type="ECO:0000256" key="6">
    <source>
        <dbReference type="ARBA" id="ARBA00023004"/>
    </source>
</evidence>
<keyword evidence="5" id="KW-0249">Electron transport</keyword>
<evidence type="ECO:0000313" key="10">
    <source>
        <dbReference type="EMBL" id="ACB51456.1"/>
    </source>
</evidence>
<dbReference type="GO" id="GO:0009055">
    <property type="term" value="F:electron transfer activity"/>
    <property type="evidence" value="ECO:0007669"/>
    <property type="project" value="InterPro"/>
</dbReference>
<dbReference type="PROSITE" id="PS51085">
    <property type="entry name" value="2FE2S_FER_2"/>
    <property type="match status" value="1"/>
</dbReference>
<keyword evidence="2" id="KW-0813">Transport</keyword>
<dbReference type="GO" id="GO:0051537">
    <property type="term" value="F:2 iron, 2 sulfur cluster binding"/>
    <property type="evidence" value="ECO:0007669"/>
    <property type="project" value="UniProtKB-KW"/>
</dbReference>
<evidence type="ECO:0000256" key="1">
    <source>
        <dbReference type="ARBA" id="ARBA00007874"/>
    </source>
</evidence>
<comment type="similarity">
    <text evidence="1">Belongs to the 2Fe2S plant-type ferredoxin family.</text>
</comment>
<keyword evidence="4" id="KW-0479">Metal-binding</keyword>
<gene>
    <name evidence="10" type="ordered locus">cce_2106</name>
</gene>
<name>B1WNM7_CROS5</name>
<dbReference type="RefSeq" id="WP_009546860.1">
    <property type="nucleotide sequence ID" value="NC_010546.1"/>
</dbReference>
<dbReference type="KEGG" id="cyt:cce_2106"/>
<dbReference type="eggNOG" id="COG0633">
    <property type="taxonomic scope" value="Bacteria"/>
</dbReference>
<keyword evidence="7" id="KW-0411">Iron-sulfur</keyword>
<dbReference type="InterPro" id="IPR001041">
    <property type="entry name" value="2Fe-2S_ferredoxin-type"/>
</dbReference>
<evidence type="ECO:0000259" key="9">
    <source>
        <dbReference type="PROSITE" id="PS51085"/>
    </source>
</evidence>